<reference evidence="1 2" key="1">
    <citation type="submission" date="2021-05" db="EMBL/GenBank/DDBJ databases">
        <title>Description of Cellulomonas sp. DKR-3 sp. nov.</title>
        <authorList>
            <person name="Dahal R.H."/>
            <person name="Chaudhary D.K."/>
        </authorList>
    </citation>
    <scope>NUCLEOTIDE SEQUENCE [LARGE SCALE GENOMIC DNA]</scope>
    <source>
        <strain evidence="1 2">DKR-3</strain>
    </source>
</reference>
<dbReference type="Proteomes" id="UP000722125">
    <property type="component" value="Unassembled WGS sequence"/>
</dbReference>
<dbReference type="Pfam" id="PF10604">
    <property type="entry name" value="Polyketide_cyc2"/>
    <property type="match status" value="1"/>
</dbReference>
<name>A0ABS5U2E6_9CELL</name>
<dbReference type="SUPFAM" id="SSF55961">
    <property type="entry name" value="Bet v1-like"/>
    <property type="match status" value="1"/>
</dbReference>
<dbReference type="EMBL" id="JAHBOH010000002">
    <property type="protein sequence ID" value="MBT0995556.1"/>
    <property type="molecule type" value="Genomic_DNA"/>
</dbReference>
<dbReference type="Gene3D" id="3.30.530.20">
    <property type="match status" value="1"/>
</dbReference>
<dbReference type="InterPro" id="IPR019587">
    <property type="entry name" value="Polyketide_cyclase/dehydratase"/>
</dbReference>
<dbReference type="InterPro" id="IPR023393">
    <property type="entry name" value="START-like_dom_sf"/>
</dbReference>
<accession>A0ABS5U2E6</accession>
<comment type="caution">
    <text evidence="1">The sequence shown here is derived from an EMBL/GenBank/DDBJ whole genome shotgun (WGS) entry which is preliminary data.</text>
</comment>
<evidence type="ECO:0000313" key="2">
    <source>
        <dbReference type="Proteomes" id="UP000722125"/>
    </source>
</evidence>
<protein>
    <submittedName>
        <fullName evidence="1">SRPBCC family protein</fullName>
    </submittedName>
</protein>
<keyword evidence="2" id="KW-1185">Reference proteome</keyword>
<evidence type="ECO:0000313" key="1">
    <source>
        <dbReference type="EMBL" id="MBT0995556.1"/>
    </source>
</evidence>
<gene>
    <name evidence="1" type="ORF">KIN34_14830</name>
</gene>
<dbReference type="CDD" id="cd07812">
    <property type="entry name" value="SRPBCC"/>
    <property type="match status" value="1"/>
</dbReference>
<organism evidence="1 2">
    <name type="scientific">Cellulomonas fulva</name>
    <dbReference type="NCBI Taxonomy" id="2835530"/>
    <lineage>
        <taxon>Bacteria</taxon>
        <taxon>Bacillati</taxon>
        <taxon>Actinomycetota</taxon>
        <taxon>Actinomycetes</taxon>
        <taxon>Micrococcales</taxon>
        <taxon>Cellulomonadaceae</taxon>
        <taxon>Cellulomonas</taxon>
    </lineage>
</organism>
<sequence length="146" mass="16051">MITVVREVRSSPDAVLAILADGWTYAAWVVGASRIREVDAAWPAPRARIGHSVGLWPAVLDDETVVERWVPDRGIELLARAWPAGEARIRIEVAPRGDGCVVRMEEDAVSGPGRWIPRPLRAAALTTRNRETLARLALLAERRSSS</sequence>
<proteinExistence type="predicted"/>
<dbReference type="RefSeq" id="WP_214352602.1">
    <property type="nucleotide sequence ID" value="NZ_JAHBOH010000002.1"/>
</dbReference>